<evidence type="ECO:0000313" key="9">
    <source>
        <dbReference type="EMBL" id="PWN25063.1"/>
    </source>
</evidence>
<dbReference type="InterPro" id="IPR003689">
    <property type="entry name" value="ZIP"/>
</dbReference>
<dbReference type="PANTHER" id="PTHR16133">
    <property type="entry name" value="SOLUTE CARRIER FAMILY 39 ZINC TRANSPORTER , MEMBER 9-RELATED"/>
    <property type="match status" value="1"/>
</dbReference>
<sequence length="184" mass="18357">AFTSIAGLLIHAACDGIAMGASAASRDEGLKLVVVGAILLHKAPAAFGLCTLLISRGLSRTDIRKAMGIFSLATPVGALGTYFLLSIALGGTPASDSDSGSGSGSSAEAGSSAISPSHVGTALTFSAGSFIYVALDAVHELASSSSDYERGPDGRHIAKMTLGRTGRIATLLAGAVLPKTLQIV</sequence>
<evidence type="ECO:0000256" key="7">
    <source>
        <dbReference type="SAM" id="MobiDB-lite"/>
    </source>
</evidence>
<keyword evidence="10" id="KW-1185">Reference proteome</keyword>
<evidence type="ECO:0000256" key="8">
    <source>
        <dbReference type="SAM" id="Phobius"/>
    </source>
</evidence>
<name>A0A316UMC0_9BASI</name>
<comment type="subcellular location">
    <subcellularLocation>
        <location evidence="1">Endomembrane system</location>
        <topology evidence="1">Multi-pass membrane protein</topology>
    </subcellularLocation>
    <subcellularLocation>
        <location evidence="2">Golgi apparatus membrane</location>
    </subcellularLocation>
</comment>
<dbReference type="OrthoDB" id="19859at2759"/>
<evidence type="ECO:0000256" key="3">
    <source>
        <dbReference type="ARBA" id="ARBA00022692"/>
    </source>
</evidence>
<feature type="transmembrane region" description="Helical" evidence="8">
    <location>
        <begin position="66"/>
        <end position="89"/>
    </location>
</feature>
<evidence type="ECO:0000313" key="10">
    <source>
        <dbReference type="Proteomes" id="UP000245884"/>
    </source>
</evidence>
<evidence type="ECO:0000256" key="1">
    <source>
        <dbReference type="ARBA" id="ARBA00004127"/>
    </source>
</evidence>
<feature type="non-terminal residue" evidence="9">
    <location>
        <position position="184"/>
    </location>
</feature>
<organism evidence="9 10">
    <name type="scientific">Jaminaea rosea</name>
    <dbReference type="NCBI Taxonomy" id="1569628"/>
    <lineage>
        <taxon>Eukaryota</taxon>
        <taxon>Fungi</taxon>
        <taxon>Dikarya</taxon>
        <taxon>Basidiomycota</taxon>
        <taxon>Ustilaginomycotina</taxon>
        <taxon>Exobasidiomycetes</taxon>
        <taxon>Microstromatales</taxon>
        <taxon>Microstromatales incertae sedis</taxon>
        <taxon>Jaminaea</taxon>
    </lineage>
</organism>
<feature type="transmembrane region" description="Helical" evidence="8">
    <location>
        <begin position="33"/>
        <end position="54"/>
    </location>
</feature>
<evidence type="ECO:0000256" key="6">
    <source>
        <dbReference type="ARBA" id="ARBA00023136"/>
    </source>
</evidence>
<dbReference type="Proteomes" id="UP000245884">
    <property type="component" value="Unassembled WGS sequence"/>
</dbReference>
<evidence type="ECO:0000256" key="5">
    <source>
        <dbReference type="ARBA" id="ARBA00023034"/>
    </source>
</evidence>
<evidence type="ECO:0008006" key="11">
    <source>
        <dbReference type="Google" id="ProtNLM"/>
    </source>
</evidence>
<dbReference type="GeneID" id="37025924"/>
<keyword evidence="6 8" id="KW-0472">Membrane</keyword>
<proteinExistence type="predicted"/>
<keyword evidence="3 8" id="KW-0812">Transmembrane</keyword>
<feature type="region of interest" description="Disordered" evidence="7">
    <location>
        <begin position="95"/>
        <end position="114"/>
    </location>
</feature>
<dbReference type="AlphaFoldDB" id="A0A316UMC0"/>
<feature type="non-terminal residue" evidence="9">
    <location>
        <position position="1"/>
    </location>
</feature>
<evidence type="ECO:0000256" key="2">
    <source>
        <dbReference type="ARBA" id="ARBA00004394"/>
    </source>
</evidence>
<keyword evidence="4 8" id="KW-1133">Transmembrane helix</keyword>
<dbReference type="RefSeq" id="XP_025359675.1">
    <property type="nucleotide sequence ID" value="XM_025504101.1"/>
</dbReference>
<dbReference type="GO" id="GO:0006829">
    <property type="term" value="P:zinc ion transport"/>
    <property type="evidence" value="ECO:0007669"/>
    <property type="project" value="InterPro"/>
</dbReference>
<accession>A0A316UMC0</accession>
<reference evidence="9 10" key="1">
    <citation type="journal article" date="2018" name="Mol. Biol. Evol.">
        <title>Broad Genomic Sampling Reveals a Smut Pathogenic Ancestry of the Fungal Clade Ustilaginomycotina.</title>
        <authorList>
            <person name="Kijpornyongpan T."/>
            <person name="Mondo S.J."/>
            <person name="Barry K."/>
            <person name="Sandor L."/>
            <person name="Lee J."/>
            <person name="Lipzen A."/>
            <person name="Pangilinan J."/>
            <person name="LaButti K."/>
            <person name="Hainaut M."/>
            <person name="Henrissat B."/>
            <person name="Grigoriev I.V."/>
            <person name="Spatafora J.W."/>
            <person name="Aime M.C."/>
        </authorList>
    </citation>
    <scope>NUCLEOTIDE SEQUENCE [LARGE SCALE GENOMIC DNA]</scope>
    <source>
        <strain evidence="9 10">MCA 5214</strain>
    </source>
</reference>
<dbReference type="EMBL" id="KZ819677">
    <property type="protein sequence ID" value="PWN25063.1"/>
    <property type="molecule type" value="Genomic_DNA"/>
</dbReference>
<dbReference type="GO" id="GO:0046873">
    <property type="term" value="F:metal ion transmembrane transporter activity"/>
    <property type="evidence" value="ECO:0007669"/>
    <property type="project" value="InterPro"/>
</dbReference>
<protein>
    <recommendedName>
        <fullName evidence="11">Zinc/iron permease</fullName>
    </recommendedName>
</protein>
<dbReference type="PANTHER" id="PTHR16133:SF0">
    <property type="entry name" value="ZINC_IRON REGULATED TRANSPORTER-RELATED PROTEIN 102B, ISOFORM E"/>
    <property type="match status" value="1"/>
</dbReference>
<dbReference type="STRING" id="1569628.A0A316UMC0"/>
<dbReference type="Pfam" id="PF02535">
    <property type="entry name" value="Zip"/>
    <property type="match status" value="1"/>
</dbReference>
<evidence type="ECO:0000256" key="4">
    <source>
        <dbReference type="ARBA" id="ARBA00022989"/>
    </source>
</evidence>
<gene>
    <name evidence="9" type="ORF">BDZ90DRAFT_211219</name>
</gene>
<keyword evidence="5" id="KW-0333">Golgi apparatus</keyword>
<dbReference type="InterPro" id="IPR045891">
    <property type="entry name" value="ZIP9"/>
</dbReference>
<dbReference type="GO" id="GO:0000139">
    <property type="term" value="C:Golgi membrane"/>
    <property type="evidence" value="ECO:0007669"/>
    <property type="project" value="UniProtKB-SubCell"/>
</dbReference>